<proteinExistence type="predicted"/>
<name>M1DUM7_SOLTU</name>
<reference evidence="2" key="2">
    <citation type="submission" date="2015-06" db="UniProtKB">
        <authorList>
            <consortium name="EnsemblPlants"/>
        </authorList>
    </citation>
    <scope>IDENTIFICATION</scope>
    <source>
        <strain evidence="2">DM1-3 516 R44</strain>
    </source>
</reference>
<dbReference type="Proteomes" id="UP000011115">
    <property type="component" value="Unassembled WGS sequence"/>
</dbReference>
<dbReference type="EnsemblPlants" id="PGSC0003DMT400094677">
    <property type="protein sequence ID" value="PGSC0003DMT400094677"/>
    <property type="gene ID" value="PGSC0003DMG400044248"/>
</dbReference>
<protein>
    <recommendedName>
        <fullName evidence="4">Integrase core domain containing protein</fullName>
    </recommendedName>
</protein>
<evidence type="ECO:0000313" key="3">
    <source>
        <dbReference type="Proteomes" id="UP000011115"/>
    </source>
</evidence>
<evidence type="ECO:0000313" key="2">
    <source>
        <dbReference type="EnsemblPlants" id="PGSC0003DMT400094677"/>
    </source>
</evidence>
<accession>M1DUM7</accession>
<keyword evidence="3" id="KW-1185">Reference proteome</keyword>
<sequence length="107" mass="11649">MAMRAKQRLTSLPFPVLITELCRYARVHRDPANDIEVIPSSSTDIRHIMADFIIVKVDRRRATPVDTSSEVNVDSLPAEASSPTSASEPSGTPTHSSSYSQATYASS</sequence>
<dbReference type="PaxDb" id="4113-PGSC0003DMT400094677"/>
<dbReference type="AlphaFoldDB" id="M1DUM7"/>
<feature type="region of interest" description="Disordered" evidence="1">
    <location>
        <begin position="63"/>
        <end position="107"/>
    </location>
</feature>
<dbReference type="Gramene" id="PGSC0003DMT400094677">
    <property type="protein sequence ID" value="PGSC0003DMT400094677"/>
    <property type="gene ID" value="PGSC0003DMG400044248"/>
</dbReference>
<feature type="compositionally biased region" description="Low complexity" evidence="1">
    <location>
        <begin position="77"/>
        <end position="107"/>
    </location>
</feature>
<dbReference type="InParanoid" id="M1DUM7"/>
<reference evidence="3" key="1">
    <citation type="journal article" date="2011" name="Nature">
        <title>Genome sequence and analysis of the tuber crop potato.</title>
        <authorList>
            <consortium name="The Potato Genome Sequencing Consortium"/>
        </authorList>
    </citation>
    <scope>NUCLEOTIDE SEQUENCE [LARGE SCALE GENOMIC DNA]</scope>
    <source>
        <strain evidence="3">cv. DM1-3 516 R44</strain>
    </source>
</reference>
<evidence type="ECO:0000256" key="1">
    <source>
        <dbReference type="SAM" id="MobiDB-lite"/>
    </source>
</evidence>
<evidence type="ECO:0008006" key="4">
    <source>
        <dbReference type="Google" id="ProtNLM"/>
    </source>
</evidence>
<organism evidence="2 3">
    <name type="scientific">Solanum tuberosum</name>
    <name type="common">Potato</name>
    <dbReference type="NCBI Taxonomy" id="4113"/>
    <lineage>
        <taxon>Eukaryota</taxon>
        <taxon>Viridiplantae</taxon>
        <taxon>Streptophyta</taxon>
        <taxon>Embryophyta</taxon>
        <taxon>Tracheophyta</taxon>
        <taxon>Spermatophyta</taxon>
        <taxon>Magnoliopsida</taxon>
        <taxon>eudicotyledons</taxon>
        <taxon>Gunneridae</taxon>
        <taxon>Pentapetalae</taxon>
        <taxon>asterids</taxon>
        <taxon>lamiids</taxon>
        <taxon>Solanales</taxon>
        <taxon>Solanaceae</taxon>
        <taxon>Solanoideae</taxon>
        <taxon>Solaneae</taxon>
        <taxon>Solanum</taxon>
    </lineage>
</organism>
<dbReference type="HOGENOM" id="CLU_029307_10_1_1"/>